<dbReference type="Proteomes" id="UP001304071">
    <property type="component" value="Chromosome 1"/>
</dbReference>
<gene>
    <name evidence="2" type="ORF">R8Z52_07860</name>
</gene>
<keyword evidence="3" id="KW-1185">Reference proteome</keyword>
<reference evidence="2 3" key="1">
    <citation type="submission" date="2023-11" db="EMBL/GenBank/DDBJ databases">
        <title>Plant-associative lifestyle of Vibrio porteresiae and its evolutionary dynamics.</title>
        <authorList>
            <person name="Rameshkumar N."/>
            <person name="Kirti K."/>
        </authorList>
    </citation>
    <scope>NUCLEOTIDE SEQUENCE [LARGE SCALE GENOMIC DNA]</scope>
    <source>
        <strain evidence="2 3">MSSRF30</strain>
    </source>
</reference>
<dbReference type="RefSeq" id="WP_261895537.1">
    <property type="nucleotide sequence ID" value="NZ_AP024895.1"/>
</dbReference>
<protein>
    <submittedName>
        <fullName evidence="2">Uncharacterized protein</fullName>
    </submittedName>
</protein>
<accession>A0ABZ0QF46</accession>
<evidence type="ECO:0000313" key="2">
    <source>
        <dbReference type="EMBL" id="WPC75102.1"/>
    </source>
</evidence>
<feature type="chain" id="PRO_5047510619" evidence="1">
    <location>
        <begin position="25"/>
        <end position="314"/>
    </location>
</feature>
<sequence length="314" mass="35754">MLHNRIALALFGAALTFSSSVSFAAASLTPADWKIIQEGILEDDGAAYYLDIYNTYELTAVTLVAGDPEQLLIGYDRGDQWTFNKLPKGDHIPAECWNPKSNVWVAEDGDSRAKVTVEGNIMHTEYTGTGVPIDMRVTAYNTRDKAWQKLVAKWPQSLQLSAVTWPDKVYRVEMSQAQDVLCRDQDPNLYPLPKGITAFAQFDSPTIVQILFEDFFPRNFAFSGNRFSLGDGLAYQWEIITLSDGVQLLELMQEDAMEMEEEMEQVPEYYLLQNGQLFAVELYSKFNYEDQTNNTRLTFTGKFGETLRQHFKRL</sequence>
<evidence type="ECO:0000256" key="1">
    <source>
        <dbReference type="SAM" id="SignalP"/>
    </source>
</evidence>
<evidence type="ECO:0000313" key="3">
    <source>
        <dbReference type="Proteomes" id="UP001304071"/>
    </source>
</evidence>
<proteinExistence type="predicted"/>
<keyword evidence="1" id="KW-0732">Signal</keyword>
<name>A0ABZ0QF46_9VIBR</name>
<organism evidence="2 3">
    <name type="scientific">Vibrio porteresiae DSM 19223</name>
    <dbReference type="NCBI Taxonomy" id="1123496"/>
    <lineage>
        <taxon>Bacteria</taxon>
        <taxon>Pseudomonadati</taxon>
        <taxon>Pseudomonadota</taxon>
        <taxon>Gammaproteobacteria</taxon>
        <taxon>Vibrionales</taxon>
        <taxon>Vibrionaceae</taxon>
        <taxon>Vibrio</taxon>
    </lineage>
</organism>
<feature type="signal peptide" evidence="1">
    <location>
        <begin position="1"/>
        <end position="24"/>
    </location>
</feature>
<dbReference type="EMBL" id="CP138203">
    <property type="protein sequence ID" value="WPC75102.1"/>
    <property type="molecule type" value="Genomic_DNA"/>
</dbReference>